<keyword evidence="2" id="KW-1185">Reference proteome</keyword>
<evidence type="ECO:0000313" key="1">
    <source>
        <dbReference type="EMBL" id="MDC9588586.1"/>
    </source>
</evidence>
<accession>A0ABT5LDK7</accession>
<evidence type="ECO:0000313" key="2">
    <source>
        <dbReference type="Proteomes" id="UP001217178"/>
    </source>
</evidence>
<dbReference type="InterPro" id="IPR007833">
    <property type="entry name" value="Capsule_polysaccharide_synth"/>
</dbReference>
<evidence type="ECO:0008006" key="3">
    <source>
        <dbReference type="Google" id="ProtNLM"/>
    </source>
</evidence>
<dbReference type="Proteomes" id="UP001217178">
    <property type="component" value="Unassembled WGS sequence"/>
</dbReference>
<name>A0ABT5LDK7_9GAMM</name>
<organism evidence="1 2">
    <name type="scientific">Xenorhabdus yunnanensis</name>
    <dbReference type="NCBI Taxonomy" id="3025878"/>
    <lineage>
        <taxon>Bacteria</taxon>
        <taxon>Pseudomonadati</taxon>
        <taxon>Pseudomonadota</taxon>
        <taxon>Gammaproteobacteria</taxon>
        <taxon>Enterobacterales</taxon>
        <taxon>Morganellaceae</taxon>
        <taxon>Xenorhabdus</taxon>
    </lineage>
</organism>
<reference evidence="1 2" key="1">
    <citation type="submission" date="2023-02" db="EMBL/GenBank/DDBJ databases">
        <title>Entomopathogenic bacteria.</title>
        <authorList>
            <person name="Machado R.A."/>
        </authorList>
    </citation>
    <scope>NUCLEOTIDE SEQUENCE [LARGE SCALE GENOMIC DNA]</scope>
    <source>
        <strain evidence="1 2">XENO-10</strain>
    </source>
</reference>
<proteinExistence type="predicted"/>
<dbReference type="EMBL" id="JAQRFI010000007">
    <property type="protein sequence ID" value="MDC9588586.1"/>
    <property type="molecule type" value="Genomic_DNA"/>
</dbReference>
<dbReference type="Pfam" id="PF05159">
    <property type="entry name" value="Capsule_synth"/>
    <property type="match status" value="1"/>
</dbReference>
<dbReference type="RefSeq" id="WP_273553948.1">
    <property type="nucleotide sequence ID" value="NZ_JAQRFI010000007.1"/>
</dbReference>
<protein>
    <recommendedName>
        <fullName evidence="3">Capsule polysaccharide biosynthesis protein</fullName>
    </recommendedName>
</protein>
<sequence length="436" mass="50667">MKKTHNILTLDPMYSNLHSKIASLYCGKKIALLSSFAISHYLDEFDCHYINKEIKNIIPSNEDKIIVLNTPSIYKAKIEYQEKRELNLNEIEYMSQFVSFIRNFIIKHNIKLVLLHNDLRWHHALTIKICKILNITYIVTEQGLFRPNTTILDPKGVNAFSSLIKIKKFSFSPYISSSNNSHNTSIAHHHNSIKSKYHFFIFLLLLKIEKTFSSSTLLKYQHNSFSIRKYIKRHINQFKNGSYHDRTSIIELPVNYIFVPLQLEEDTQILIHSNIKSNQLLIKEIEKCVRNVNPNISILFKKHPNDNKNYILGCNSQMVLGGVHELAEKSKLSITINSSAAIDIIKTDCPLILLGNSIYDKEDIAIKSNLVNLEKTIYSILINKETPHTKKARKEYLDYLYYSYSLHGAGYSYNMNKIKRKLTEIGYFNTEKIKNV</sequence>
<gene>
    <name evidence="1" type="ORF">PSI23_04490</name>
</gene>
<comment type="caution">
    <text evidence="1">The sequence shown here is derived from an EMBL/GenBank/DDBJ whole genome shotgun (WGS) entry which is preliminary data.</text>
</comment>